<dbReference type="InterPro" id="IPR040631">
    <property type="entry name" value="LPD30"/>
</dbReference>
<feature type="domain" description="Large polyvalent protein associated" evidence="1">
    <location>
        <begin position="142"/>
        <end position="225"/>
    </location>
</feature>
<keyword evidence="3" id="KW-0614">Plasmid</keyword>
<proteinExistence type="predicted"/>
<protein>
    <recommendedName>
        <fullName evidence="5">Large polyvalent protein associated domain-containing protein</fullName>
    </recommendedName>
</protein>
<dbReference type="AlphaFoldDB" id="A0AAJ6FTL7"/>
<evidence type="ECO:0000259" key="2">
    <source>
        <dbReference type="Pfam" id="PF18850"/>
    </source>
</evidence>
<name>A0AAJ6FTL7_PRORE</name>
<evidence type="ECO:0000313" key="4">
    <source>
        <dbReference type="Proteomes" id="UP000682358"/>
    </source>
</evidence>
<dbReference type="Pfam" id="PF18847">
    <property type="entry name" value="LPD29"/>
    <property type="match status" value="1"/>
</dbReference>
<dbReference type="Pfam" id="PF18850">
    <property type="entry name" value="LPD30"/>
    <property type="match status" value="1"/>
</dbReference>
<accession>A0AAJ6FTL7</accession>
<dbReference type="EMBL" id="CP123374">
    <property type="protein sequence ID" value="WHT96037.1"/>
    <property type="molecule type" value="Genomic_DNA"/>
</dbReference>
<feature type="domain" description="Large polyvalent protein associated" evidence="2">
    <location>
        <begin position="6"/>
        <end position="118"/>
    </location>
</feature>
<evidence type="ECO:0000259" key="1">
    <source>
        <dbReference type="Pfam" id="PF18847"/>
    </source>
</evidence>
<sequence length="288" mass="33777">MEQQTQLSIGQIVYTNLYNLGKGVIVNIHGKQKPESIQNIHDIMVTGGNAEFDIVFFNGEKTQRLPESILHGIQWQIENDRVDTETIEALIQKAENFEKAKITEEEQKQHEFNQGVELQRNNEKYNHLTQRESKSDSEIKLVGKNIRADLKKYFPKTKFSVRMRHYTSYYISWNDGPTVDNVDSILMKYKTGCFNAYEDYHYNEDTPFNVIYGGVDYVFTDRNYSDEKIEMAIQFLLKKHGEFYHFDTNLMTVENFRHGKLWNVGLDQVRGYNGIQGEIHRVLSETTY</sequence>
<geneLocation type="plasmid" evidence="3 4">
    <name>p15628B_125</name>
</geneLocation>
<dbReference type="RefSeq" id="WP_283658086.1">
    <property type="nucleotide sequence ID" value="NZ_CP123372.1"/>
</dbReference>
<dbReference type="InterPro" id="IPR041311">
    <property type="entry name" value="LPD29"/>
</dbReference>
<evidence type="ECO:0008006" key="5">
    <source>
        <dbReference type="Google" id="ProtNLM"/>
    </source>
</evidence>
<dbReference type="Proteomes" id="UP000682358">
    <property type="component" value="Plasmid p15628B_125"/>
</dbReference>
<evidence type="ECO:0000313" key="3">
    <source>
        <dbReference type="EMBL" id="WHT96037.1"/>
    </source>
</evidence>
<gene>
    <name evidence="3" type="ORF">KOF27_22450</name>
</gene>
<organism evidence="3 4">
    <name type="scientific">Providencia rettgeri</name>
    <dbReference type="NCBI Taxonomy" id="587"/>
    <lineage>
        <taxon>Bacteria</taxon>
        <taxon>Pseudomonadati</taxon>
        <taxon>Pseudomonadota</taxon>
        <taxon>Gammaproteobacteria</taxon>
        <taxon>Enterobacterales</taxon>
        <taxon>Morganellaceae</taxon>
        <taxon>Providencia</taxon>
    </lineage>
</organism>
<reference evidence="3" key="1">
    <citation type="submission" date="2023-04" db="EMBL/GenBank/DDBJ databases">
        <title>Co-integrate Col3M blaNDM-1-harbouring plasmids in clinical Providencia rettgeri isolates from Argentina.</title>
        <authorList>
            <person name="de Belder D."/>
            <person name="Martino F."/>
            <person name="Tijet N."/>
            <person name="Melano R.G."/>
            <person name="Faccone D."/>
            <person name="de Mendieta J.M."/>
            <person name="Rapoport M."/>
            <person name="Albornoz E."/>
            <person name="Petroni A."/>
            <person name="Tuduri E."/>
            <person name="Derdoy L."/>
            <person name="Cogut S."/>
            <person name="Errecalde L."/>
            <person name="Pasteran F."/>
            <person name="Corso A."/>
            <person name="Gomez S.A."/>
        </authorList>
    </citation>
    <scope>NUCLEOTIDE SEQUENCE</scope>
    <source>
        <strain evidence="3">PreM15628</strain>
        <plasmid evidence="3">p15628B_125</plasmid>
    </source>
</reference>